<dbReference type="EMBL" id="JWZX01000496">
    <property type="protein sequence ID" value="KOO52799.1"/>
    <property type="molecule type" value="Genomic_DNA"/>
</dbReference>
<dbReference type="AlphaFoldDB" id="A0A0M0LP27"/>
<dbReference type="OrthoDB" id="10266696at2759"/>
<accession>A0A0M0LP27</accession>
<proteinExistence type="predicted"/>
<dbReference type="Gene3D" id="1.10.220.150">
    <property type="entry name" value="Arf GTPase activating protein"/>
    <property type="match status" value="1"/>
</dbReference>
<name>A0A0M0LP27_9EUKA</name>
<reference evidence="2" key="1">
    <citation type="journal article" date="2015" name="PLoS Genet.">
        <title>Genome Sequence and Transcriptome Analyses of Chrysochromulina tobin: Metabolic Tools for Enhanced Algal Fitness in the Prominent Order Prymnesiales (Haptophyceae).</title>
        <authorList>
            <person name="Hovde B.T."/>
            <person name="Deodato C.R."/>
            <person name="Hunsperger H.M."/>
            <person name="Ryken S.A."/>
            <person name="Yost W."/>
            <person name="Jha R.K."/>
            <person name="Patterson J."/>
            <person name="Monnat R.J. Jr."/>
            <person name="Barlow S.B."/>
            <person name="Starkenburg S.R."/>
            <person name="Cattolico R.A."/>
        </authorList>
    </citation>
    <scope>NUCLEOTIDE SEQUENCE</scope>
    <source>
        <strain evidence="2">CCMP291</strain>
    </source>
</reference>
<gene>
    <name evidence="1" type="ORF">Ctob_010950</name>
</gene>
<protein>
    <submittedName>
        <fullName evidence="1">Uncharacterized protein</fullName>
    </submittedName>
</protein>
<organism evidence="1 2">
    <name type="scientific">Chrysochromulina tobinii</name>
    <dbReference type="NCBI Taxonomy" id="1460289"/>
    <lineage>
        <taxon>Eukaryota</taxon>
        <taxon>Haptista</taxon>
        <taxon>Haptophyta</taxon>
        <taxon>Prymnesiophyceae</taxon>
        <taxon>Prymnesiales</taxon>
        <taxon>Chrysochromulinaceae</taxon>
        <taxon>Chrysochromulina</taxon>
    </lineage>
</organism>
<evidence type="ECO:0000313" key="1">
    <source>
        <dbReference type="EMBL" id="KOO52799.1"/>
    </source>
</evidence>
<comment type="caution">
    <text evidence="1">The sequence shown here is derived from an EMBL/GenBank/DDBJ whole genome shotgun (WGS) entry which is preliminary data.</text>
</comment>
<keyword evidence="2" id="KW-1185">Reference proteome</keyword>
<dbReference type="InterPro" id="IPR038508">
    <property type="entry name" value="ArfGAP_dom_sf"/>
</dbReference>
<sequence length="251" mass="26856">MGRHVSQTKAINTGTYLWYPAELAVMREVGNTVAAAAFAEFNLPPKPSKDAKPAEKVAYSQAKYGRGSPDFVAAAARLRAATPAAPSLSKVSASPQIPTVKKTANPTAARLPSHDVDLINFEDVLPTPPSALSKAAVGKDEGMIELIEATGATSYPSEEELAKAKHEQKKVQILAHFDAAPPAAALPMMPLLALGQADHTFDSALKYSTKPKCGLARMKQERLLCERSKSHTQSLKAAEERQMAFFADFGL</sequence>
<dbReference type="Proteomes" id="UP000037460">
    <property type="component" value="Unassembled WGS sequence"/>
</dbReference>
<evidence type="ECO:0000313" key="2">
    <source>
        <dbReference type="Proteomes" id="UP000037460"/>
    </source>
</evidence>